<feature type="transmembrane region" description="Helical" evidence="6">
    <location>
        <begin position="93"/>
        <end position="110"/>
    </location>
</feature>
<evidence type="ECO:0000256" key="5">
    <source>
        <dbReference type="ARBA" id="ARBA00023136"/>
    </source>
</evidence>
<evidence type="ECO:0000256" key="4">
    <source>
        <dbReference type="ARBA" id="ARBA00022989"/>
    </source>
</evidence>
<dbReference type="PANTHER" id="PTHR33545:SF5">
    <property type="entry name" value="UPF0750 MEMBRANE PROTEIN YITT"/>
    <property type="match status" value="1"/>
</dbReference>
<dbReference type="InterPro" id="IPR019264">
    <property type="entry name" value="DUF2179"/>
</dbReference>
<evidence type="ECO:0000256" key="1">
    <source>
        <dbReference type="ARBA" id="ARBA00004651"/>
    </source>
</evidence>
<keyword evidence="3 6" id="KW-0812">Transmembrane</keyword>
<keyword evidence="5 6" id="KW-0472">Membrane</keyword>
<evidence type="ECO:0000313" key="9">
    <source>
        <dbReference type="Proteomes" id="UP000297597"/>
    </source>
</evidence>
<feature type="transmembrane region" description="Helical" evidence="6">
    <location>
        <begin position="162"/>
        <end position="184"/>
    </location>
</feature>
<organism evidence="8 9">
    <name type="scientific">Pelotomaculum propionicicum</name>
    <dbReference type="NCBI Taxonomy" id="258475"/>
    <lineage>
        <taxon>Bacteria</taxon>
        <taxon>Bacillati</taxon>
        <taxon>Bacillota</taxon>
        <taxon>Clostridia</taxon>
        <taxon>Eubacteriales</taxon>
        <taxon>Desulfotomaculaceae</taxon>
        <taxon>Pelotomaculum</taxon>
    </lineage>
</organism>
<feature type="transmembrane region" description="Helical" evidence="6">
    <location>
        <begin position="70"/>
        <end position="86"/>
    </location>
</feature>
<keyword evidence="4 6" id="KW-1133">Transmembrane helix</keyword>
<evidence type="ECO:0000256" key="2">
    <source>
        <dbReference type="ARBA" id="ARBA00022475"/>
    </source>
</evidence>
<evidence type="ECO:0000313" key="8">
    <source>
        <dbReference type="EMBL" id="TEB12353.1"/>
    </source>
</evidence>
<dbReference type="PANTHER" id="PTHR33545">
    <property type="entry name" value="UPF0750 MEMBRANE PROTEIN YITT-RELATED"/>
    <property type="match status" value="1"/>
</dbReference>
<dbReference type="InterPro" id="IPR003740">
    <property type="entry name" value="YitT"/>
</dbReference>
<feature type="transmembrane region" description="Helical" evidence="6">
    <location>
        <begin position="190"/>
        <end position="210"/>
    </location>
</feature>
<gene>
    <name evidence="8" type="ORF">Pmgp_00970</name>
</gene>
<dbReference type="InterPro" id="IPR015867">
    <property type="entry name" value="N-reg_PII/ATP_PRibTrfase_C"/>
</dbReference>
<comment type="subcellular location">
    <subcellularLocation>
        <location evidence="1">Cell membrane</location>
        <topology evidence="1">Multi-pass membrane protein</topology>
    </subcellularLocation>
</comment>
<feature type="transmembrane region" description="Helical" evidence="6">
    <location>
        <begin position="122"/>
        <end position="141"/>
    </location>
</feature>
<dbReference type="Gene3D" id="3.30.70.120">
    <property type="match status" value="1"/>
</dbReference>
<dbReference type="CDD" id="cd16380">
    <property type="entry name" value="YitT_C"/>
    <property type="match status" value="1"/>
</dbReference>
<dbReference type="PIRSF" id="PIRSF006483">
    <property type="entry name" value="Membrane_protein_YitT"/>
    <property type="match status" value="1"/>
</dbReference>
<name>A0A4Y7RU03_9FIRM</name>
<dbReference type="OrthoDB" id="9779786at2"/>
<comment type="caution">
    <text evidence="8">The sequence shown here is derived from an EMBL/GenBank/DDBJ whole genome shotgun (WGS) entry which is preliminary data.</text>
</comment>
<evidence type="ECO:0000259" key="7">
    <source>
        <dbReference type="Pfam" id="PF10035"/>
    </source>
</evidence>
<dbReference type="AlphaFoldDB" id="A0A4Y7RU03"/>
<dbReference type="Pfam" id="PF10035">
    <property type="entry name" value="DUF2179"/>
    <property type="match status" value="1"/>
</dbReference>
<proteinExistence type="predicted"/>
<feature type="transmembrane region" description="Helical" evidence="6">
    <location>
        <begin position="20"/>
        <end position="38"/>
    </location>
</feature>
<dbReference type="EMBL" id="QFFZ01000007">
    <property type="protein sequence ID" value="TEB12353.1"/>
    <property type="molecule type" value="Genomic_DNA"/>
</dbReference>
<evidence type="ECO:0000256" key="3">
    <source>
        <dbReference type="ARBA" id="ARBA00022692"/>
    </source>
</evidence>
<keyword evidence="9" id="KW-1185">Reference proteome</keyword>
<dbReference type="RefSeq" id="WP_134212850.1">
    <property type="nucleotide sequence ID" value="NZ_QFFZ01000007.1"/>
</dbReference>
<protein>
    <recommendedName>
        <fullName evidence="7">DUF2179 domain-containing protein</fullName>
    </recommendedName>
</protein>
<reference evidence="8 9" key="1">
    <citation type="journal article" date="2018" name="Environ. Microbiol.">
        <title>Novel energy conservation strategies and behaviour of Pelotomaculum schinkii driving syntrophic propionate catabolism.</title>
        <authorList>
            <person name="Hidalgo-Ahumada C.A.P."/>
            <person name="Nobu M.K."/>
            <person name="Narihiro T."/>
            <person name="Tamaki H."/>
            <person name="Liu W.T."/>
            <person name="Kamagata Y."/>
            <person name="Stams A.J.M."/>
            <person name="Imachi H."/>
            <person name="Sousa D.Z."/>
        </authorList>
    </citation>
    <scope>NUCLEOTIDE SEQUENCE [LARGE SCALE GENOMIC DNA]</scope>
    <source>
        <strain evidence="8 9">MGP</strain>
    </source>
</reference>
<dbReference type="Proteomes" id="UP000297597">
    <property type="component" value="Unassembled WGS sequence"/>
</dbReference>
<accession>A0A4Y7RU03</accession>
<sequence length="297" mass="32196">MSAGYFVQNLRSRFPPAEALKSIFINLLFILAGTLLVALSLNTIYIPHGLLAGGITGLALVLFYLFKIPVYLSIILLNIPVFWWGAREINRSFLFYSLAGTIALSAQLPATQGCLPVPQIDLILAAIYGGAISGVGFGLVFRGQGSTGGTDIVAVILRKKKNLGIGEITFYSNLLVITISLLFFPLNTGLYTIISMFVTGKIIDIVITGLNTSKSVIIVSNQSSQIGGRIINELHRGVTYFVGAGAFTQKEKNVVNCVVHRFELARLKRIVTEVDPEAFMYISDASEVLGKGFSRGR</sequence>
<evidence type="ECO:0000256" key="6">
    <source>
        <dbReference type="SAM" id="Phobius"/>
    </source>
</evidence>
<keyword evidence="2" id="KW-1003">Cell membrane</keyword>
<dbReference type="InterPro" id="IPR051461">
    <property type="entry name" value="UPF0750_membrane"/>
</dbReference>
<dbReference type="Pfam" id="PF02588">
    <property type="entry name" value="YitT_membrane"/>
    <property type="match status" value="1"/>
</dbReference>
<dbReference type="GO" id="GO:0005886">
    <property type="term" value="C:plasma membrane"/>
    <property type="evidence" value="ECO:0007669"/>
    <property type="project" value="UniProtKB-SubCell"/>
</dbReference>
<feature type="domain" description="DUF2179" evidence="7">
    <location>
        <begin position="236"/>
        <end position="290"/>
    </location>
</feature>